<sequence length="53" mass="5818">MKTKVIKMKGADGVEIEYVRIVKRAARGFDGASVLLSRFSLEQQAAFRAEASS</sequence>
<name>A0A109KNA1_PSEFL</name>
<reference evidence="1 2" key="1">
    <citation type="submission" date="2015-05" db="EMBL/GenBank/DDBJ databases">
        <title>A genomic and transcriptomic approach to investigate the blue pigment phenotype in Pseudomonas fluorescens.</title>
        <authorList>
            <person name="Andreani N.A."/>
            <person name="Cardazzo B."/>
        </authorList>
    </citation>
    <scope>NUCLEOTIDE SEQUENCE [LARGE SCALE GENOMIC DNA]</scope>
    <source>
        <strain evidence="1 2">Ps_40</strain>
    </source>
</reference>
<dbReference type="AlphaFoldDB" id="A0A109KNA1"/>
<organism evidence="1 2">
    <name type="scientific">Pseudomonas fluorescens</name>
    <dbReference type="NCBI Taxonomy" id="294"/>
    <lineage>
        <taxon>Bacteria</taxon>
        <taxon>Pseudomonadati</taxon>
        <taxon>Pseudomonadota</taxon>
        <taxon>Gammaproteobacteria</taxon>
        <taxon>Pseudomonadales</taxon>
        <taxon>Pseudomonadaceae</taxon>
        <taxon>Pseudomonas</taxon>
    </lineage>
</organism>
<gene>
    <name evidence="1" type="ORF">PFL603g_04102</name>
</gene>
<dbReference type="RefSeq" id="WP_155717290.1">
    <property type="nucleotide sequence ID" value="NZ_CABVIW010000002.1"/>
</dbReference>
<evidence type="ECO:0000313" key="2">
    <source>
        <dbReference type="Proteomes" id="UP000063434"/>
    </source>
</evidence>
<comment type="caution">
    <text evidence="1">The sequence shown here is derived from an EMBL/GenBank/DDBJ whole genome shotgun (WGS) entry which is preliminary data.</text>
</comment>
<evidence type="ECO:0000313" key="1">
    <source>
        <dbReference type="EMBL" id="KWV72409.1"/>
    </source>
</evidence>
<dbReference type="EMBL" id="LCYC01000054">
    <property type="protein sequence ID" value="KWV72409.1"/>
    <property type="molecule type" value="Genomic_DNA"/>
</dbReference>
<accession>A0A109KNA1</accession>
<dbReference type="Proteomes" id="UP000063434">
    <property type="component" value="Unassembled WGS sequence"/>
</dbReference>
<protein>
    <submittedName>
        <fullName evidence="1">Uncharacterized protein</fullName>
    </submittedName>
</protein>
<proteinExistence type="predicted"/>